<organism evidence="2 3">
    <name type="scientific">Chryseobacterium takakiae</name>
    <dbReference type="NCBI Taxonomy" id="1302685"/>
    <lineage>
        <taxon>Bacteria</taxon>
        <taxon>Pseudomonadati</taxon>
        <taxon>Bacteroidota</taxon>
        <taxon>Flavobacteriia</taxon>
        <taxon>Flavobacteriales</taxon>
        <taxon>Weeksellaceae</taxon>
        <taxon>Chryseobacterium group</taxon>
        <taxon>Chryseobacterium</taxon>
    </lineage>
</organism>
<dbReference type="PANTHER" id="PTHR40396:SF1">
    <property type="entry name" value="ATPASE AAA-TYPE CORE DOMAIN-CONTAINING PROTEIN"/>
    <property type="match status" value="1"/>
</dbReference>
<evidence type="ECO:0000313" key="3">
    <source>
        <dbReference type="Proteomes" id="UP000184236"/>
    </source>
</evidence>
<evidence type="ECO:0000313" key="2">
    <source>
        <dbReference type="EMBL" id="SHE99851.1"/>
    </source>
</evidence>
<dbReference type="PANTHER" id="PTHR40396">
    <property type="entry name" value="ATPASE-LIKE PROTEIN"/>
    <property type="match status" value="1"/>
</dbReference>
<dbReference type="Proteomes" id="UP000184236">
    <property type="component" value="Unassembled WGS sequence"/>
</dbReference>
<feature type="domain" description="ATPase AAA-type core" evidence="1">
    <location>
        <begin position="44"/>
        <end position="382"/>
    </location>
</feature>
<dbReference type="OrthoDB" id="9809324at2"/>
<dbReference type="Pfam" id="PF13304">
    <property type="entry name" value="AAA_21"/>
    <property type="match status" value="1"/>
</dbReference>
<dbReference type="SUPFAM" id="SSF52540">
    <property type="entry name" value="P-loop containing nucleoside triphosphate hydrolases"/>
    <property type="match status" value="1"/>
</dbReference>
<protein>
    <recommendedName>
        <fullName evidence="1">ATPase AAA-type core domain-containing protein</fullName>
    </recommendedName>
</protein>
<keyword evidence="3" id="KW-1185">Reference proteome</keyword>
<accession>A0A1M4Y274</accession>
<gene>
    <name evidence="2" type="ORF">SAMN05444408_10779</name>
</gene>
<evidence type="ECO:0000259" key="1">
    <source>
        <dbReference type="Pfam" id="PF13304"/>
    </source>
</evidence>
<proteinExistence type="predicted"/>
<sequence length="447" mass="51757">MLIRFVVENFLSFDKETEFNMLVGNFKNHKNHIYPGPVKRLRAAAIYGANGAGKSNIVKAIEFMQDIIKNNGIHQIVNNLKFKLNNENKVKPISFEIEFLIGRKAYRYGLSFDNNIILSEWLIESGIKKEDKIIFERSTTVKGKTKIRFHEQFIKNTKQKIIVEILEDNLLKPSETLLSKEFELKIKLLSQVKFKITNQLIIIHPHSRVSNLVVFMTYSLGFHDFSNILLKSFDTGIKELKVETFDFDKFFGEDDEVLKQSIIDDLEFGDTEEITMFHKNKEIMVSKEGNSYTVKKLTSSHIDNKGNSVSFELDEESDGTQRLLDFIPAFNGVLTQDMTFIIDEIDQSLHPALLKAVISKIMSEKYTKGQLIFTTHESNLLDLDIFRQDEIWFVEKDRQSGSSSIYSLSEYKPRYDLDVRKGYLKGRFGAIPFLADLELLKWNEHDS</sequence>
<dbReference type="InterPro" id="IPR027417">
    <property type="entry name" value="P-loop_NTPase"/>
</dbReference>
<dbReference type="AlphaFoldDB" id="A0A1M4Y274"/>
<name>A0A1M4Y274_9FLAO</name>
<dbReference type="RefSeq" id="WP_072884753.1">
    <property type="nucleotide sequence ID" value="NZ_FQVO01000007.1"/>
</dbReference>
<dbReference type="STRING" id="1302685.SAMN05444408_10779"/>
<dbReference type="InterPro" id="IPR003959">
    <property type="entry name" value="ATPase_AAA_core"/>
</dbReference>
<dbReference type="GO" id="GO:0005524">
    <property type="term" value="F:ATP binding"/>
    <property type="evidence" value="ECO:0007669"/>
    <property type="project" value="InterPro"/>
</dbReference>
<dbReference type="Gene3D" id="3.40.50.300">
    <property type="entry name" value="P-loop containing nucleotide triphosphate hydrolases"/>
    <property type="match status" value="2"/>
</dbReference>
<dbReference type="GO" id="GO:0016887">
    <property type="term" value="F:ATP hydrolysis activity"/>
    <property type="evidence" value="ECO:0007669"/>
    <property type="project" value="InterPro"/>
</dbReference>
<reference evidence="3" key="1">
    <citation type="submission" date="2016-11" db="EMBL/GenBank/DDBJ databases">
        <authorList>
            <person name="Varghese N."/>
            <person name="Submissions S."/>
        </authorList>
    </citation>
    <scope>NUCLEOTIDE SEQUENCE [LARGE SCALE GENOMIC DNA]</scope>
    <source>
        <strain evidence="3">DSM 26898</strain>
    </source>
</reference>
<dbReference type="EMBL" id="FQVO01000007">
    <property type="protein sequence ID" value="SHE99851.1"/>
    <property type="molecule type" value="Genomic_DNA"/>
</dbReference>